<evidence type="ECO:0000256" key="7">
    <source>
        <dbReference type="ARBA" id="ARBA00022981"/>
    </source>
</evidence>
<keyword evidence="4" id="KW-0808">Transferase</keyword>
<comment type="subcellular location">
    <subcellularLocation>
        <location evidence="1">Golgi apparatus membrane</location>
        <topology evidence="1">Single-pass type II membrane protein</topology>
    </subcellularLocation>
</comment>
<keyword evidence="13" id="KW-0325">Glycoprotein</keyword>
<evidence type="ECO:0000256" key="3">
    <source>
        <dbReference type="ARBA" id="ARBA00022676"/>
    </source>
</evidence>
<keyword evidence="6" id="KW-0735">Signal-anchor</keyword>
<keyword evidence="10" id="KW-0443">Lipid metabolism</keyword>
<evidence type="ECO:0000256" key="4">
    <source>
        <dbReference type="ARBA" id="ARBA00022679"/>
    </source>
</evidence>
<evidence type="ECO:0000256" key="9">
    <source>
        <dbReference type="ARBA" id="ARBA00023034"/>
    </source>
</evidence>
<evidence type="ECO:0000256" key="1">
    <source>
        <dbReference type="ARBA" id="ARBA00004323"/>
    </source>
</evidence>
<evidence type="ECO:0000313" key="17">
    <source>
        <dbReference type="RefSeq" id="XP_019627591.1"/>
    </source>
</evidence>
<keyword evidence="9" id="KW-0333">Golgi apparatus</keyword>
<evidence type="ECO:0000256" key="10">
    <source>
        <dbReference type="ARBA" id="ARBA00023098"/>
    </source>
</evidence>
<evidence type="ECO:0000256" key="6">
    <source>
        <dbReference type="ARBA" id="ARBA00022968"/>
    </source>
</evidence>
<keyword evidence="16" id="KW-1185">Reference proteome</keyword>
<dbReference type="GO" id="GO:0001665">
    <property type="term" value="F:alpha-N-acetylgalactosaminide alpha-2,6-sialyltransferase activity"/>
    <property type="evidence" value="ECO:0007669"/>
    <property type="project" value="TreeGrafter"/>
</dbReference>
<reference evidence="17" key="1">
    <citation type="submission" date="2025-08" db="UniProtKB">
        <authorList>
            <consortium name="RefSeq"/>
        </authorList>
    </citation>
    <scope>IDENTIFICATION</scope>
    <source>
        <tissue evidence="17">Gonad</tissue>
    </source>
</reference>
<comment type="catalytic activity">
    <reaction evidence="14">
        <text>a ganglioside GM1b (d18:1(4E)) + CMP-N-acetyl-beta-neuraminate = a ganglioside GD1alpha (d18:1(4E)) + CMP + H(+)</text>
        <dbReference type="Rhea" id="RHEA:41968"/>
        <dbReference type="ChEBI" id="CHEBI:15378"/>
        <dbReference type="ChEBI" id="CHEBI:57812"/>
        <dbReference type="ChEBI" id="CHEBI:60377"/>
        <dbReference type="ChEBI" id="CHEBI:78568"/>
        <dbReference type="ChEBI" id="CHEBI:78569"/>
    </reaction>
    <physiologicalReaction direction="left-to-right" evidence="14">
        <dbReference type="Rhea" id="RHEA:41969"/>
    </physiologicalReaction>
</comment>
<evidence type="ECO:0000256" key="15">
    <source>
        <dbReference type="SAM" id="Phobius"/>
    </source>
</evidence>
<dbReference type="InterPro" id="IPR001675">
    <property type="entry name" value="Glyco_trans_29"/>
</dbReference>
<sequence length="375" mass="43133">MDVCSFVQFNHKGRTPFLIGLLVGFTICNFVYFPTYFPTYLGERKPRPPSYANMSKRRTQQLELSATSVPGTVAGPTIPPGPVHPTPFNITDPLSGYVNVLKDKDPFKRHCSVCALVSTSGHVLNYTAGEEIDQAECVIRMNHAPVSGFEKHVGTRTTVRVATHTNFEEAWREITHIISTENRSSLIVWGPDRTMRTDGKGETYNYLLNLTKASTDVEFYMLTPERMTYSHKLFDNETALPGRREIWLSTGWFTMVLATEMCDRIKVYGMSNGDNCSRREIWLSTGWFTMVLATEMCDRIKVYGMSNGDNCRDPNAYPAVYHYYDKGRGKECDEYNRMEKLKKQTHRFFAEKKVFGRWSKYNNITFHFPTWTPKE</sequence>
<dbReference type="OrthoDB" id="10264956at2759"/>
<dbReference type="RefSeq" id="XP_019627591.1">
    <property type="nucleotide sequence ID" value="XM_019772032.1"/>
</dbReference>
<dbReference type="Gene3D" id="3.90.1480.20">
    <property type="entry name" value="Glycosyl transferase family 29"/>
    <property type="match status" value="2"/>
</dbReference>
<name>A0A6P4ZD36_BRABE</name>
<keyword evidence="12" id="KW-1015">Disulfide bond</keyword>
<evidence type="ECO:0000256" key="11">
    <source>
        <dbReference type="ARBA" id="ARBA00023136"/>
    </source>
</evidence>
<dbReference type="GO" id="GO:0001574">
    <property type="term" value="P:ganglioside biosynthetic process"/>
    <property type="evidence" value="ECO:0007669"/>
    <property type="project" value="TreeGrafter"/>
</dbReference>
<dbReference type="AlphaFoldDB" id="A0A6P4ZD36"/>
<evidence type="ECO:0000256" key="13">
    <source>
        <dbReference type="ARBA" id="ARBA00023180"/>
    </source>
</evidence>
<protein>
    <submittedName>
        <fullName evidence="17">Alpha-N-acetylgalactosaminide alpha-2,6-sialyltransferase 5-like</fullName>
    </submittedName>
</protein>
<evidence type="ECO:0000256" key="14">
    <source>
        <dbReference type="ARBA" id="ARBA00043744"/>
    </source>
</evidence>
<evidence type="ECO:0000313" key="16">
    <source>
        <dbReference type="Proteomes" id="UP000515135"/>
    </source>
</evidence>
<accession>A0A6P4ZD36</accession>
<dbReference type="KEGG" id="bbel:109472308"/>
<keyword evidence="7" id="KW-0730">Sialic acid</keyword>
<dbReference type="PANTHER" id="PTHR45906">
    <property type="entry name" value="ALPHA-N-ACETYL-NEURAMINYL-2,3-BETA-GALACTOSYL-1, 3-N-ACETYL-GALACTOSAMINIDE ALPHA-2,6-SIALYLTRANSFERASE-LIKE"/>
    <property type="match status" value="1"/>
</dbReference>
<comment type="similarity">
    <text evidence="2">Belongs to the glycosyltransferase 29 family.</text>
</comment>
<keyword evidence="3" id="KW-0328">Glycosyltransferase</keyword>
<dbReference type="GeneID" id="109472308"/>
<proteinExistence type="inferred from homology"/>
<evidence type="ECO:0000256" key="8">
    <source>
        <dbReference type="ARBA" id="ARBA00022989"/>
    </source>
</evidence>
<keyword evidence="8 15" id="KW-1133">Transmembrane helix</keyword>
<gene>
    <name evidence="17" type="primary">LOC109472308</name>
</gene>
<evidence type="ECO:0000256" key="5">
    <source>
        <dbReference type="ARBA" id="ARBA00022692"/>
    </source>
</evidence>
<dbReference type="GO" id="GO:0000139">
    <property type="term" value="C:Golgi membrane"/>
    <property type="evidence" value="ECO:0007669"/>
    <property type="project" value="UniProtKB-SubCell"/>
</dbReference>
<dbReference type="InterPro" id="IPR038578">
    <property type="entry name" value="GT29-like_sf"/>
</dbReference>
<keyword evidence="5 15" id="KW-0812">Transmembrane</keyword>
<dbReference type="Proteomes" id="UP000515135">
    <property type="component" value="Unplaced"/>
</dbReference>
<organism evidence="16 17">
    <name type="scientific">Branchiostoma belcheri</name>
    <name type="common">Amphioxus</name>
    <dbReference type="NCBI Taxonomy" id="7741"/>
    <lineage>
        <taxon>Eukaryota</taxon>
        <taxon>Metazoa</taxon>
        <taxon>Chordata</taxon>
        <taxon>Cephalochordata</taxon>
        <taxon>Leptocardii</taxon>
        <taxon>Amphioxiformes</taxon>
        <taxon>Branchiostomatidae</taxon>
        <taxon>Branchiostoma</taxon>
    </lineage>
</organism>
<dbReference type="PANTHER" id="PTHR45906:SF1">
    <property type="entry name" value="ALPHA-N-ACETYL-NEURAMINYL-2,3-BETA-GALACTOSYL-1, 3-N-ACETYL-GALACTOSAMINIDE ALPHA-2,6-SIALYLTRANSFERASE-LIKE"/>
    <property type="match status" value="1"/>
</dbReference>
<feature type="transmembrane region" description="Helical" evidence="15">
    <location>
        <begin position="17"/>
        <end position="37"/>
    </location>
</feature>
<keyword evidence="11 15" id="KW-0472">Membrane</keyword>
<evidence type="ECO:0000256" key="12">
    <source>
        <dbReference type="ARBA" id="ARBA00023157"/>
    </source>
</evidence>
<dbReference type="Pfam" id="PF00777">
    <property type="entry name" value="Glyco_transf_29"/>
    <property type="match status" value="2"/>
</dbReference>
<evidence type="ECO:0000256" key="2">
    <source>
        <dbReference type="ARBA" id="ARBA00006003"/>
    </source>
</evidence>